<feature type="region of interest" description="Disordered" evidence="1">
    <location>
        <begin position="1"/>
        <end position="34"/>
    </location>
</feature>
<comment type="caution">
    <text evidence="2">The sequence shown here is derived from an EMBL/GenBank/DDBJ whole genome shotgun (WGS) entry which is preliminary data.</text>
</comment>
<proteinExistence type="predicted"/>
<name>A0A4Q4MZT9_ALTAL</name>
<evidence type="ECO:0000313" key="3">
    <source>
        <dbReference type="Proteomes" id="UP000291422"/>
    </source>
</evidence>
<protein>
    <submittedName>
        <fullName evidence="2">Uncharacterized protein</fullName>
    </submittedName>
</protein>
<dbReference type="AlphaFoldDB" id="A0A4Q4MZT9"/>
<evidence type="ECO:0000313" key="2">
    <source>
        <dbReference type="EMBL" id="RYN65041.1"/>
    </source>
</evidence>
<sequence>MSSYDELSLKHDFVDTSPSETESDSEQVRKPVERKMPAWAMAAAKKDGRAQPWRKHITQKNDPNFAEGVDLSLFYKEGMTLCAGEGSLAA</sequence>
<dbReference type="EMBL" id="PDXD01000067">
    <property type="protein sequence ID" value="RYN65041.1"/>
    <property type="molecule type" value="Genomic_DNA"/>
</dbReference>
<evidence type="ECO:0000256" key="1">
    <source>
        <dbReference type="SAM" id="MobiDB-lite"/>
    </source>
</evidence>
<gene>
    <name evidence="2" type="ORF">AA0117_g12206</name>
</gene>
<accession>A0A4Q4MZT9</accession>
<dbReference type="Proteomes" id="UP000291422">
    <property type="component" value="Unassembled WGS sequence"/>
</dbReference>
<organism evidence="2 3">
    <name type="scientific">Alternaria alternata</name>
    <name type="common">Alternaria rot fungus</name>
    <name type="synonym">Torula alternata</name>
    <dbReference type="NCBI Taxonomy" id="5599"/>
    <lineage>
        <taxon>Eukaryota</taxon>
        <taxon>Fungi</taxon>
        <taxon>Dikarya</taxon>
        <taxon>Ascomycota</taxon>
        <taxon>Pezizomycotina</taxon>
        <taxon>Dothideomycetes</taxon>
        <taxon>Pleosporomycetidae</taxon>
        <taxon>Pleosporales</taxon>
        <taxon>Pleosporineae</taxon>
        <taxon>Pleosporaceae</taxon>
        <taxon>Alternaria</taxon>
        <taxon>Alternaria sect. Alternaria</taxon>
        <taxon>Alternaria alternata complex</taxon>
    </lineage>
</organism>
<reference evidence="3" key="1">
    <citation type="journal article" date="2019" name="bioRxiv">
        <title>Genomics, evolutionary history and diagnostics of the Alternaria alternata species group including apple and Asian pear pathotypes.</title>
        <authorList>
            <person name="Armitage A.D."/>
            <person name="Cockerton H.M."/>
            <person name="Sreenivasaprasad S."/>
            <person name="Woodhall J.W."/>
            <person name="Lane C.R."/>
            <person name="Harrison R.J."/>
            <person name="Clarkson J.P."/>
        </authorList>
    </citation>
    <scope>NUCLEOTIDE SEQUENCE [LARGE SCALE GENOMIC DNA]</scope>
    <source>
        <strain evidence="3">FERA 1177</strain>
    </source>
</reference>